<dbReference type="InterPro" id="IPR048920">
    <property type="entry name" value="REC102"/>
</dbReference>
<dbReference type="OMA" id="HTHAKGY"/>
<evidence type="ECO:0000313" key="1">
    <source>
        <dbReference type="EMBL" id="AAS54506.1"/>
    </source>
</evidence>
<reference evidence="2" key="2">
    <citation type="journal article" date="2013" name="G3 (Bethesda)">
        <title>Genomes of Ashbya fungi isolated from insects reveal four mating-type loci, numerous translocations, lack of transposons, and distinct gene duplications.</title>
        <authorList>
            <person name="Dietrich F.S."/>
            <person name="Voegeli S."/>
            <person name="Kuo S."/>
            <person name="Philippsen P."/>
        </authorList>
    </citation>
    <scope>GENOME REANNOTATION</scope>
    <source>
        <strain evidence="2">ATCC 10895 / CBS 109.51 / FGSC 9923 / NRRL Y-1056</strain>
    </source>
</reference>
<sequence>MNYKFNTVYLAGNDELSASRWDCEVVLSTEQESELDLNKGIFVLPPSHSPLEVVVRLGRDHDADVWPPTSPVVPNNEFWEKALNYTVQYVSDDSKLELFLTCNQFIPLKVEKLFAKPANLVYAKEYRLAYLTRLIINCEFYGVSDTQEGTVLDHLNEFVTSLILSQLEFQFPFVFSRRGRRKFLEHEQSMGSLSYSLTGNNSLIPSVIEVMANDLTSTTVFELLEVCRNYKLRAKYKDSKSELKSSKPFKRS</sequence>
<dbReference type="KEGG" id="ago:AGOS_AGR017W"/>
<dbReference type="Proteomes" id="UP000000591">
    <property type="component" value="Chromosome VII"/>
</dbReference>
<dbReference type="FunCoup" id="Q750D8">
    <property type="interactions" value="19"/>
</dbReference>
<name>Q750D8_EREGS</name>
<dbReference type="GeneID" id="4622981"/>
<reference evidence="1 2" key="1">
    <citation type="journal article" date="2004" name="Science">
        <title>The Ashbya gossypii genome as a tool for mapping the ancient Saccharomyces cerevisiae genome.</title>
        <authorList>
            <person name="Dietrich F.S."/>
            <person name="Voegeli S."/>
            <person name="Brachat S."/>
            <person name="Lerch A."/>
            <person name="Gates K."/>
            <person name="Steiner S."/>
            <person name="Mohr C."/>
            <person name="Pohlmann R."/>
            <person name="Luedi P."/>
            <person name="Choi S."/>
            <person name="Wing R.A."/>
            <person name="Flavier A."/>
            <person name="Gaffney T.D."/>
            <person name="Philippsen P."/>
        </authorList>
    </citation>
    <scope>NUCLEOTIDE SEQUENCE [LARGE SCALE GENOMIC DNA]</scope>
    <source>
        <strain evidence="2">ATCC 10895 / CBS 109.51 / FGSC 9923 / NRRL Y-1056</strain>
    </source>
</reference>
<dbReference type="EMBL" id="AE016820">
    <property type="protein sequence ID" value="AAS54506.1"/>
    <property type="molecule type" value="Genomic_DNA"/>
</dbReference>
<dbReference type="AlphaFoldDB" id="Q750D8"/>
<dbReference type="HOGENOM" id="CLU_094693_0_0_1"/>
<protein>
    <submittedName>
        <fullName evidence="1">AGR017Wp</fullName>
    </submittedName>
</protein>
<dbReference type="InParanoid" id="Q750D8"/>
<accession>Q750D8</accession>
<keyword evidence="2" id="KW-1185">Reference proteome</keyword>
<organism evidence="1 2">
    <name type="scientific">Eremothecium gossypii (strain ATCC 10895 / CBS 109.51 / FGSC 9923 / NRRL Y-1056)</name>
    <name type="common">Yeast</name>
    <name type="synonym">Ashbya gossypii</name>
    <dbReference type="NCBI Taxonomy" id="284811"/>
    <lineage>
        <taxon>Eukaryota</taxon>
        <taxon>Fungi</taxon>
        <taxon>Dikarya</taxon>
        <taxon>Ascomycota</taxon>
        <taxon>Saccharomycotina</taxon>
        <taxon>Saccharomycetes</taxon>
        <taxon>Saccharomycetales</taxon>
        <taxon>Saccharomycetaceae</taxon>
        <taxon>Eremothecium</taxon>
    </lineage>
</organism>
<dbReference type="OrthoDB" id="4060534at2759"/>
<proteinExistence type="predicted"/>
<dbReference type="RefSeq" id="NP_986682.1">
    <property type="nucleotide sequence ID" value="NM_211744.1"/>
</dbReference>
<dbReference type="eggNOG" id="ENOG502S4ZG">
    <property type="taxonomic scope" value="Eukaryota"/>
</dbReference>
<dbReference type="Pfam" id="PF21736">
    <property type="entry name" value="REC102"/>
    <property type="match status" value="1"/>
</dbReference>
<gene>
    <name evidence="1" type="ORF">AGOS_AGR017W</name>
</gene>
<dbReference type="STRING" id="284811.Q750D8"/>
<evidence type="ECO:0000313" key="2">
    <source>
        <dbReference type="Proteomes" id="UP000000591"/>
    </source>
</evidence>